<evidence type="ECO:0000256" key="2">
    <source>
        <dbReference type="ARBA" id="ARBA00023163"/>
    </source>
</evidence>
<dbReference type="InterPro" id="IPR002818">
    <property type="entry name" value="DJ-1/PfpI"/>
</dbReference>
<dbReference type="Gene3D" id="3.40.50.880">
    <property type="match status" value="1"/>
</dbReference>
<dbReference type="CDD" id="cd03138">
    <property type="entry name" value="GATase1_AraC_2"/>
    <property type="match status" value="1"/>
</dbReference>
<evidence type="ECO:0000313" key="5">
    <source>
        <dbReference type="Proteomes" id="UP000629420"/>
    </source>
</evidence>
<dbReference type="SMART" id="SM00342">
    <property type="entry name" value="HTH_ARAC"/>
    <property type="match status" value="1"/>
</dbReference>
<keyword evidence="1" id="KW-0805">Transcription regulation</keyword>
<dbReference type="Pfam" id="PF01965">
    <property type="entry name" value="DJ-1_PfpI"/>
    <property type="match status" value="1"/>
</dbReference>
<evidence type="ECO:0000313" key="4">
    <source>
        <dbReference type="EMBL" id="QQX75297.1"/>
    </source>
</evidence>
<dbReference type="InterPro" id="IPR009057">
    <property type="entry name" value="Homeodomain-like_sf"/>
</dbReference>
<dbReference type="RefSeq" id="WP_202335134.1">
    <property type="nucleotide sequence ID" value="NZ_CP068439.1"/>
</dbReference>
<dbReference type="SUPFAM" id="SSF46689">
    <property type="entry name" value="Homeodomain-like"/>
    <property type="match status" value="2"/>
</dbReference>
<accession>A0ABX7DNH4</accession>
<reference evidence="4 5" key="1">
    <citation type="submission" date="2021-01" db="EMBL/GenBank/DDBJ databases">
        <title>Aequorivita sp. strain KX20305, a bacterium isolated from the sediment collected at a cold seep field in South China Sea.</title>
        <authorList>
            <person name="Zhang H."/>
            <person name="Li C."/>
        </authorList>
    </citation>
    <scope>NUCLEOTIDE SEQUENCE [LARGE SCALE GENOMIC DNA]</scope>
    <source>
        <strain evidence="4 5">KX20305</strain>
    </source>
</reference>
<dbReference type="Gene3D" id="1.10.10.60">
    <property type="entry name" value="Homeodomain-like"/>
    <property type="match status" value="2"/>
</dbReference>
<evidence type="ECO:0000256" key="1">
    <source>
        <dbReference type="ARBA" id="ARBA00023015"/>
    </source>
</evidence>
<sequence>MKHISILVPEGNSSLSNLEATHKMFNMANDFLVGMGKEPAFKTQLVATHKDARLSNGIFTIIPDATIAEVKHTDLVIIPAIHGNYEKVVESNKEFIPWIVKQYKNGAEVASLCIGAFLLASTGLLNGKNCATHWIAADEFRTMFPKVNLVDDKIITDEHGLYTSGGAYSSLNLNLYLVEKFASREMAVLSSKVFEIDISRNSQSPFIIFKGQKGHDDDEILKVQEFIEKNFQEKLNVDDLCADMALSRRTFERRFKKATSNTVVEYMQRVKVEAAKKELESGRKNVNEVMYDVGYNDPKAFRDVFRKITDMTPLDYMNRYSKITETQI</sequence>
<dbReference type="PANTHER" id="PTHR43130:SF3">
    <property type="entry name" value="HTH-TYPE TRANSCRIPTIONAL REGULATOR RV1931C"/>
    <property type="match status" value="1"/>
</dbReference>
<dbReference type="SUPFAM" id="SSF52317">
    <property type="entry name" value="Class I glutamine amidotransferase-like"/>
    <property type="match status" value="1"/>
</dbReference>
<protein>
    <submittedName>
        <fullName evidence="4">Helix-turn-helix domain-containing protein</fullName>
    </submittedName>
</protein>
<dbReference type="EMBL" id="CP068439">
    <property type="protein sequence ID" value="QQX75297.1"/>
    <property type="molecule type" value="Genomic_DNA"/>
</dbReference>
<feature type="domain" description="HTH araC/xylS-type" evidence="3">
    <location>
        <begin position="221"/>
        <end position="319"/>
    </location>
</feature>
<dbReference type="PANTHER" id="PTHR43130">
    <property type="entry name" value="ARAC-FAMILY TRANSCRIPTIONAL REGULATOR"/>
    <property type="match status" value="1"/>
</dbReference>
<dbReference type="Proteomes" id="UP000629420">
    <property type="component" value="Chromosome"/>
</dbReference>
<keyword evidence="5" id="KW-1185">Reference proteome</keyword>
<gene>
    <name evidence="4" type="ORF">JK629_07975</name>
</gene>
<dbReference type="Pfam" id="PF12833">
    <property type="entry name" value="HTH_18"/>
    <property type="match status" value="1"/>
</dbReference>
<proteinExistence type="predicted"/>
<keyword evidence="2" id="KW-0804">Transcription</keyword>
<dbReference type="PROSITE" id="PS01124">
    <property type="entry name" value="HTH_ARAC_FAMILY_2"/>
    <property type="match status" value="1"/>
</dbReference>
<organism evidence="4 5">
    <name type="scientific">Aequorivita iocasae</name>
    <dbReference type="NCBI Taxonomy" id="2803865"/>
    <lineage>
        <taxon>Bacteria</taxon>
        <taxon>Pseudomonadati</taxon>
        <taxon>Bacteroidota</taxon>
        <taxon>Flavobacteriia</taxon>
        <taxon>Flavobacteriales</taxon>
        <taxon>Flavobacteriaceae</taxon>
        <taxon>Aequorivita</taxon>
    </lineage>
</organism>
<dbReference type="InterPro" id="IPR018060">
    <property type="entry name" value="HTH_AraC"/>
</dbReference>
<dbReference type="InterPro" id="IPR029062">
    <property type="entry name" value="Class_I_gatase-like"/>
</dbReference>
<name>A0ABX7DNH4_9FLAO</name>
<dbReference type="InterPro" id="IPR052158">
    <property type="entry name" value="INH-QAR"/>
</dbReference>
<evidence type="ECO:0000259" key="3">
    <source>
        <dbReference type="PROSITE" id="PS01124"/>
    </source>
</evidence>